<dbReference type="PANTHER" id="PTHR32022">
    <property type="entry name" value="D-GLUTAMATE CYCLASE, MITOCHONDRIAL"/>
    <property type="match status" value="1"/>
</dbReference>
<dbReference type="EMBL" id="JACHHT010000001">
    <property type="protein sequence ID" value="MBB6520892.1"/>
    <property type="molecule type" value="Genomic_DNA"/>
</dbReference>
<dbReference type="AlphaFoldDB" id="A0A7X0MXG1"/>
<sequence length="293" mass="31339">MTLKNITLSNSELSLSQTIENLLVERNLRGMAQVQPHLEAGYCMRAAKAMQAAVRDGAVVFIGTGFPVIDTFETDGPPGAISLYRAIEACGGTPYICCGAPLSGAIVEDYRVIELAVGEDCEQQQHQEAEAILKQYSPGLVISIERPGKAADGGYYNMRGESISPRSACFDEIMQLCQCTTLAIGDGGNEIGMGKVHTALSELNIVPAATSCDELIVADVSNWGGHALVALLGYLRNQDLLASFDNIGVLRYLSERGSVDGVTRENTLTEDSLDAAEGSKLLYALRQHCGFVD</sequence>
<accession>A0A7X0MXG1</accession>
<comment type="caution">
    <text evidence="2">The sequence shown here is derived from an EMBL/GenBank/DDBJ whole genome shotgun (WGS) entry which is preliminary data.</text>
</comment>
<dbReference type="Pfam" id="PF14336">
    <property type="entry name" value="GLUCM-like_C"/>
    <property type="match status" value="1"/>
</dbReference>
<dbReference type="PANTHER" id="PTHR32022:SF10">
    <property type="entry name" value="D-GLUTAMATE CYCLASE, MITOCHONDRIAL"/>
    <property type="match status" value="1"/>
</dbReference>
<dbReference type="Proteomes" id="UP000528457">
    <property type="component" value="Unassembled WGS sequence"/>
</dbReference>
<dbReference type="Gene3D" id="3.90.1640.20">
    <property type="entry name" value="TON_0340"/>
    <property type="match status" value="1"/>
</dbReference>
<keyword evidence="3" id="KW-1185">Reference proteome</keyword>
<feature type="domain" description="D-glutamate cyclase-like C-terminal" evidence="1">
    <location>
        <begin position="20"/>
        <end position="286"/>
    </location>
</feature>
<dbReference type="InterPro" id="IPR025504">
    <property type="entry name" value="GLUCM_C"/>
</dbReference>
<organism evidence="2 3">
    <name type="scientific">Pseudoteredinibacter isoporae</name>
    <dbReference type="NCBI Taxonomy" id="570281"/>
    <lineage>
        <taxon>Bacteria</taxon>
        <taxon>Pseudomonadati</taxon>
        <taxon>Pseudomonadota</taxon>
        <taxon>Gammaproteobacteria</taxon>
        <taxon>Cellvibrionales</taxon>
        <taxon>Cellvibrionaceae</taxon>
        <taxon>Pseudoteredinibacter</taxon>
    </lineage>
</organism>
<proteinExistence type="predicted"/>
<protein>
    <recommendedName>
        <fullName evidence="1">D-glutamate cyclase-like C-terminal domain-containing protein</fullName>
    </recommendedName>
</protein>
<evidence type="ECO:0000313" key="3">
    <source>
        <dbReference type="Proteomes" id="UP000528457"/>
    </source>
</evidence>
<dbReference type="RefSeq" id="WP_166850000.1">
    <property type="nucleotide sequence ID" value="NZ_JAAONY010000001.1"/>
</dbReference>
<reference evidence="2 3" key="1">
    <citation type="submission" date="2020-08" db="EMBL/GenBank/DDBJ databases">
        <title>Genomic Encyclopedia of Type Strains, Phase IV (KMG-IV): sequencing the most valuable type-strain genomes for metagenomic binning, comparative biology and taxonomic classification.</title>
        <authorList>
            <person name="Goeker M."/>
        </authorList>
    </citation>
    <scope>NUCLEOTIDE SEQUENCE [LARGE SCALE GENOMIC DNA]</scope>
    <source>
        <strain evidence="2 3">DSM 22368</strain>
    </source>
</reference>
<gene>
    <name evidence="2" type="ORF">HNR48_001170</name>
</gene>
<dbReference type="InParanoid" id="A0A7X0MXG1"/>
<evidence type="ECO:0000259" key="1">
    <source>
        <dbReference type="Pfam" id="PF14336"/>
    </source>
</evidence>
<name>A0A7X0MXG1_9GAMM</name>
<evidence type="ECO:0000313" key="2">
    <source>
        <dbReference type="EMBL" id="MBB6520892.1"/>
    </source>
</evidence>